<keyword evidence="1" id="KW-0175">Coiled coil</keyword>
<feature type="compositionally biased region" description="Low complexity" evidence="2">
    <location>
        <begin position="600"/>
        <end position="610"/>
    </location>
</feature>
<feature type="region of interest" description="Disordered" evidence="2">
    <location>
        <begin position="561"/>
        <end position="631"/>
    </location>
</feature>
<evidence type="ECO:0000313" key="3">
    <source>
        <dbReference type="EMBL" id="GFS10019.1"/>
    </source>
</evidence>
<feature type="coiled-coil region" evidence="1">
    <location>
        <begin position="634"/>
        <end position="679"/>
    </location>
</feature>
<evidence type="ECO:0000256" key="2">
    <source>
        <dbReference type="SAM" id="MobiDB-lite"/>
    </source>
</evidence>
<feature type="compositionally biased region" description="Polar residues" evidence="2">
    <location>
        <begin position="185"/>
        <end position="196"/>
    </location>
</feature>
<feature type="coiled-coil region" evidence="1">
    <location>
        <begin position="492"/>
        <end position="526"/>
    </location>
</feature>
<proteinExistence type="predicted"/>
<feature type="region of interest" description="Disordered" evidence="2">
    <location>
        <begin position="182"/>
        <end position="214"/>
    </location>
</feature>
<keyword evidence="4" id="KW-1185">Reference proteome</keyword>
<comment type="caution">
    <text evidence="3">The sequence shown here is derived from an EMBL/GenBank/DDBJ whole genome shotgun (WGS) entry which is preliminary data.</text>
</comment>
<feature type="region of interest" description="Disordered" evidence="2">
    <location>
        <begin position="732"/>
        <end position="766"/>
    </location>
</feature>
<evidence type="ECO:0000313" key="4">
    <source>
        <dbReference type="Proteomes" id="UP000762676"/>
    </source>
</evidence>
<feature type="compositionally biased region" description="Basic and acidic residues" evidence="2">
    <location>
        <begin position="564"/>
        <end position="588"/>
    </location>
</feature>
<reference evidence="3 4" key="1">
    <citation type="journal article" date="2021" name="Elife">
        <title>Chloroplast acquisition without the gene transfer in kleptoplastic sea slugs, Plakobranchus ocellatus.</title>
        <authorList>
            <person name="Maeda T."/>
            <person name="Takahashi S."/>
            <person name="Yoshida T."/>
            <person name="Shimamura S."/>
            <person name="Takaki Y."/>
            <person name="Nagai Y."/>
            <person name="Toyoda A."/>
            <person name="Suzuki Y."/>
            <person name="Arimoto A."/>
            <person name="Ishii H."/>
            <person name="Satoh N."/>
            <person name="Nishiyama T."/>
            <person name="Hasebe M."/>
            <person name="Maruyama T."/>
            <person name="Minagawa J."/>
            <person name="Obokata J."/>
            <person name="Shigenobu S."/>
        </authorList>
    </citation>
    <scope>NUCLEOTIDE SEQUENCE [LARGE SCALE GENOMIC DNA]</scope>
</reference>
<feature type="compositionally biased region" description="Polar residues" evidence="2">
    <location>
        <begin position="422"/>
        <end position="452"/>
    </location>
</feature>
<feature type="compositionally biased region" description="Polar residues" evidence="2">
    <location>
        <begin position="735"/>
        <end position="749"/>
    </location>
</feature>
<gene>
    <name evidence="3" type="ORF">ElyMa_006636300</name>
</gene>
<dbReference type="AlphaFoldDB" id="A0AAV4II63"/>
<evidence type="ECO:0000256" key="1">
    <source>
        <dbReference type="SAM" id="Coils"/>
    </source>
</evidence>
<feature type="region of interest" description="Disordered" evidence="2">
    <location>
        <begin position="413"/>
        <end position="452"/>
    </location>
</feature>
<sequence length="824" mass="90697">MNGRPVKYLRPLDRSQDKYFEKLASKNQSSVTALRIALEKTKSRISLLKDANIVKDEVIEEERILRKAAEDRLDKVLVDLYENPEVNSELRQRLPYANKSDPMIKGMKTDMFGVEEFDHSTQRGMELDKLLPVKEIHQNERLDVVTNSSTQELISVPEAATQRSTSSSSTQTNNTLIRLAEEQPALSSPTSHQRSISPEPRLTDSWVSDNTHSSHTATSAITTAASSSAVTPTALSPITPSSTLLSVSTASVPYMLPMGPLSSSASSVASFAALPQPRVYQVDSVSGLNPPASASFAALPQPRVYQDNSVSGLNPPASASVAFLPQTQAHGHVSAYGLDPQTSKNFAALHQREAHGQSSAYGLDTQTSKNFAALHQPQAHGQVSAYGLNPLTSASFASLAASSYIDLPNNHASKVSEESNSHRSSFAQNQPEMGNISSVSQSGSPVEASSTTHFAPSTFGVNIQPLYINPFPLAKTPSVYSQRTAPDNVSHISRLLAEIATLKKEKQELSDQLKASEQKCEELRLGIGTPEAKNSQDLGALIEEIRAAEKVRDQTVKKVVQTAEEDKERTRKKENNRRKEENLHKVLSDSELSGTEDDGSSTASQSSQVSEVGETKEVTGSGVNEEVADPRPTLEDLTEMMQRQRQIMAEELQKVIDERNEARRSVIKLENKLAALELRPRSDRKVEELIATLSVVRRERDLAVAKLKSLMSEVAETKLVYSLHKALWREDMHNETSSSEPTSKLTNRDQPAVKNNNNNTFSSNISKHEDVDAKLMARLAFSDQERQLQSQRIKELEQMVKRQRQKLNVLCAGPMLMDGCIETE</sequence>
<accession>A0AAV4II63</accession>
<organism evidence="3 4">
    <name type="scientific">Elysia marginata</name>
    <dbReference type="NCBI Taxonomy" id="1093978"/>
    <lineage>
        <taxon>Eukaryota</taxon>
        <taxon>Metazoa</taxon>
        <taxon>Spiralia</taxon>
        <taxon>Lophotrochozoa</taxon>
        <taxon>Mollusca</taxon>
        <taxon>Gastropoda</taxon>
        <taxon>Heterobranchia</taxon>
        <taxon>Euthyneura</taxon>
        <taxon>Panpulmonata</taxon>
        <taxon>Sacoglossa</taxon>
        <taxon>Placobranchoidea</taxon>
        <taxon>Plakobranchidae</taxon>
        <taxon>Elysia</taxon>
    </lineage>
</organism>
<protein>
    <submittedName>
        <fullName evidence="3">Mirror-image polydactyly 1-like</fullName>
    </submittedName>
</protein>
<dbReference type="EMBL" id="BMAT01013314">
    <property type="protein sequence ID" value="GFS10019.1"/>
    <property type="molecule type" value="Genomic_DNA"/>
</dbReference>
<name>A0AAV4II63_9GAST</name>
<dbReference type="Proteomes" id="UP000762676">
    <property type="component" value="Unassembled WGS sequence"/>
</dbReference>